<feature type="domain" description="C2H2-type" evidence="7">
    <location>
        <begin position="2595"/>
        <end position="2623"/>
    </location>
</feature>
<evidence type="ECO:0000256" key="4">
    <source>
        <dbReference type="ARBA" id="ARBA00022833"/>
    </source>
</evidence>
<feature type="domain" description="C2H2-type" evidence="7">
    <location>
        <begin position="2666"/>
        <end position="2694"/>
    </location>
</feature>
<evidence type="ECO:0000313" key="9">
    <source>
        <dbReference type="RefSeq" id="XP_034250107.1"/>
    </source>
</evidence>
<organism evidence="9">
    <name type="scientific">Thrips palmi</name>
    <name type="common">Melon thrips</name>
    <dbReference type="NCBI Taxonomy" id="161013"/>
    <lineage>
        <taxon>Eukaryota</taxon>
        <taxon>Metazoa</taxon>
        <taxon>Ecdysozoa</taxon>
        <taxon>Arthropoda</taxon>
        <taxon>Hexapoda</taxon>
        <taxon>Insecta</taxon>
        <taxon>Pterygota</taxon>
        <taxon>Neoptera</taxon>
        <taxon>Paraneoptera</taxon>
        <taxon>Thysanoptera</taxon>
        <taxon>Terebrantia</taxon>
        <taxon>Thripoidea</taxon>
        <taxon>Thripidae</taxon>
        <taxon>Thrips</taxon>
    </lineage>
</organism>
<feature type="compositionally biased region" description="Basic and acidic residues" evidence="6">
    <location>
        <begin position="340"/>
        <end position="354"/>
    </location>
</feature>
<feature type="compositionally biased region" description="Basic and acidic residues" evidence="6">
    <location>
        <begin position="879"/>
        <end position="889"/>
    </location>
</feature>
<dbReference type="KEGG" id="tpal:117650652"/>
<dbReference type="InterPro" id="IPR036236">
    <property type="entry name" value="Znf_C2H2_sf"/>
</dbReference>
<keyword evidence="4" id="KW-0862">Zinc</keyword>
<feature type="domain" description="C2H2-type" evidence="7">
    <location>
        <begin position="2814"/>
        <end position="2842"/>
    </location>
</feature>
<feature type="compositionally biased region" description="Polar residues" evidence="6">
    <location>
        <begin position="2044"/>
        <end position="2057"/>
    </location>
</feature>
<feature type="compositionally biased region" description="Polar residues" evidence="6">
    <location>
        <begin position="895"/>
        <end position="913"/>
    </location>
</feature>
<evidence type="ECO:0000256" key="3">
    <source>
        <dbReference type="ARBA" id="ARBA00022771"/>
    </source>
</evidence>
<feature type="region of interest" description="Disordered" evidence="6">
    <location>
        <begin position="1536"/>
        <end position="1564"/>
    </location>
</feature>
<feature type="domain" description="C2H2-type" evidence="7">
    <location>
        <begin position="2327"/>
        <end position="2355"/>
    </location>
</feature>
<feature type="region of interest" description="Disordered" evidence="6">
    <location>
        <begin position="2617"/>
        <end position="2639"/>
    </location>
</feature>
<feature type="region of interest" description="Disordered" evidence="6">
    <location>
        <begin position="2729"/>
        <end position="2805"/>
    </location>
</feature>
<dbReference type="FunFam" id="3.30.160.60:FF:000100">
    <property type="entry name" value="Zinc finger 45-like"/>
    <property type="match status" value="1"/>
</dbReference>
<feature type="compositionally biased region" description="Polar residues" evidence="6">
    <location>
        <begin position="2628"/>
        <end position="2639"/>
    </location>
</feature>
<feature type="compositionally biased region" description="Basic and acidic residues" evidence="6">
    <location>
        <begin position="2930"/>
        <end position="2959"/>
    </location>
</feature>
<feature type="domain" description="C2H2-type" evidence="7">
    <location>
        <begin position="2059"/>
        <end position="2087"/>
    </location>
</feature>
<dbReference type="Gene3D" id="3.30.160.60">
    <property type="entry name" value="Classic Zinc Finger"/>
    <property type="match status" value="7"/>
</dbReference>
<feature type="region of interest" description="Disordered" evidence="6">
    <location>
        <begin position="1990"/>
        <end position="2057"/>
    </location>
</feature>
<dbReference type="OrthoDB" id="19132at2759"/>
<dbReference type="Pfam" id="PF00096">
    <property type="entry name" value="zf-C2H2"/>
    <property type="match status" value="4"/>
</dbReference>
<feature type="domain" description="C2H2-type" evidence="7">
    <location>
        <begin position="173"/>
        <end position="195"/>
    </location>
</feature>
<feature type="domain" description="C2H2-type" evidence="7">
    <location>
        <begin position="1931"/>
        <end position="1959"/>
    </location>
</feature>
<dbReference type="RefSeq" id="XP_034250107.1">
    <property type="nucleotide sequence ID" value="XM_034394216.1"/>
</dbReference>
<feature type="region of interest" description="Disordered" evidence="6">
    <location>
        <begin position="725"/>
        <end position="774"/>
    </location>
</feature>
<evidence type="ECO:0000256" key="5">
    <source>
        <dbReference type="PROSITE-ProRule" id="PRU00042"/>
    </source>
</evidence>
<feature type="region of interest" description="Disordered" evidence="6">
    <location>
        <begin position="1951"/>
        <end position="1971"/>
    </location>
</feature>
<accession>A0A6P8ZXH1</accession>
<dbReference type="PROSITE" id="PS50157">
    <property type="entry name" value="ZINC_FINGER_C2H2_2"/>
    <property type="match status" value="14"/>
</dbReference>
<feature type="compositionally biased region" description="Polar residues" evidence="6">
    <location>
        <begin position="1994"/>
        <end position="2003"/>
    </location>
</feature>
<feature type="region of interest" description="Disordered" evidence="6">
    <location>
        <begin position="2362"/>
        <end position="2389"/>
    </location>
</feature>
<feature type="domain" description="C2H2-type" evidence="7">
    <location>
        <begin position="2843"/>
        <end position="2870"/>
    </location>
</feature>
<dbReference type="SUPFAM" id="SSF57667">
    <property type="entry name" value="beta-beta-alpha zinc fingers"/>
    <property type="match status" value="6"/>
</dbReference>
<dbReference type="InterPro" id="IPR013087">
    <property type="entry name" value="Znf_C2H2_type"/>
</dbReference>
<proteinExistence type="predicted"/>
<gene>
    <name evidence="9" type="primary">LOC117650652</name>
</gene>
<dbReference type="InParanoid" id="A0A6P8ZXH1"/>
<keyword evidence="2" id="KW-0677">Repeat</keyword>
<dbReference type="GeneID" id="117650652"/>
<evidence type="ECO:0000259" key="7">
    <source>
        <dbReference type="PROSITE" id="PS50157"/>
    </source>
</evidence>
<feature type="compositionally biased region" description="Polar residues" evidence="6">
    <location>
        <begin position="2259"/>
        <end position="2268"/>
    </location>
</feature>
<dbReference type="Proteomes" id="UP000515158">
    <property type="component" value="Unplaced"/>
</dbReference>
<feature type="region of interest" description="Disordered" evidence="6">
    <location>
        <begin position="2191"/>
        <end position="2218"/>
    </location>
</feature>
<feature type="region of interest" description="Disordered" evidence="6">
    <location>
        <begin position="1485"/>
        <end position="1508"/>
    </location>
</feature>
<name>A0A6P8ZXH1_THRPL</name>
<reference evidence="9" key="1">
    <citation type="submission" date="2025-08" db="UniProtKB">
        <authorList>
            <consortium name="RefSeq"/>
        </authorList>
    </citation>
    <scope>IDENTIFICATION</scope>
    <source>
        <tissue evidence="9">Total insect</tissue>
    </source>
</reference>
<keyword evidence="3 5" id="KW-0863">Zinc-finger</keyword>
<keyword evidence="1" id="KW-0479">Metal-binding</keyword>
<feature type="compositionally biased region" description="Polar residues" evidence="6">
    <location>
        <begin position="1040"/>
        <end position="1054"/>
    </location>
</feature>
<evidence type="ECO:0000256" key="2">
    <source>
        <dbReference type="ARBA" id="ARBA00022737"/>
    </source>
</evidence>
<dbReference type="PANTHER" id="PTHR24409">
    <property type="entry name" value="ZINC FINGER PROTEIN 142"/>
    <property type="match status" value="1"/>
</dbReference>
<feature type="domain" description="C2H2-type" evidence="7">
    <location>
        <begin position="229"/>
        <end position="247"/>
    </location>
</feature>
<evidence type="ECO:0000313" key="8">
    <source>
        <dbReference type="Proteomes" id="UP000515158"/>
    </source>
</evidence>
<feature type="region of interest" description="Disordered" evidence="6">
    <location>
        <begin position="308"/>
        <end position="357"/>
    </location>
</feature>
<feature type="region of interest" description="Disordered" evidence="6">
    <location>
        <begin position="787"/>
        <end position="810"/>
    </location>
</feature>
<dbReference type="GO" id="GO:0000981">
    <property type="term" value="F:DNA-binding transcription factor activity, RNA polymerase II-specific"/>
    <property type="evidence" value="ECO:0007669"/>
    <property type="project" value="TreeGrafter"/>
</dbReference>
<feature type="compositionally biased region" description="Low complexity" evidence="6">
    <location>
        <begin position="2365"/>
        <end position="2375"/>
    </location>
</feature>
<feature type="domain" description="C2H2-type" evidence="7">
    <location>
        <begin position="2095"/>
        <end position="2118"/>
    </location>
</feature>
<feature type="compositionally biased region" description="Polar residues" evidence="6">
    <location>
        <begin position="2236"/>
        <end position="2251"/>
    </location>
</feature>
<feature type="domain" description="C2H2-type" evidence="7">
    <location>
        <begin position="2122"/>
        <end position="2150"/>
    </location>
</feature>
<feature type="compositionally biased region" description="Low complexity" evidence="6">
    <location>
        <begin position="315"/>
        <end position="324"/>
    </location>
</feature>
<evidence type="ECO:0000256" key="1">
    <source>
        <dbReference type="ARBA" id="ARBA00022723"/>
    </source>
</evidence>
<dbReference type="GO" id="GO:0008270">
    <property type="term" value="F:zinc ion binding"/>
    <property type="evidence" value="ECO:0007669"/>
    <property type="project" value="UniProtKB-KW"/>
</dbReference>
<feature type="compositionally biased region" description="Basic residues" evidence="6">
    <location>
        <begin position="790"/>
        <end position="810"/>
    </location>
</feature>
<sequence length="3210" mass="356150">MASPNAYLGNKPQLSYDTSVQRRSLHTLGKIKAKTQLFRKAGPAFRGFQYEDCYRLNHLQLVSLIQTHEHEEKQLEKDLLTIHGLSCARCTLPFSFKDHLKIHSYFCGNPNIVAGDLKALKKHHDSLQEQGGGMLFCPWCPRLCLNMVALVKHVRQCREARRERDERRVLKRLPCPECCSEFSHLQKLSNHMQTHYIADFTCSGCKLSFTAAKYLAVHLISCEESIPPFRCSECHSTFSHSKALRTHILSCRTSVQCLKCAKFFPGKSLCLEHVVTHILSEWSKVGLQMIDGVLYSIMHHKQLPENISEPPLPSVSPCSSPEPVEYQERPVKPTNLVADSRSRSPLEQKSRLNSDKAPSSLDKLVKLLHGVKENKLPEISSNTKSVSILTRKQSLQSNLEDSDNTENYDCISKPDISLKSIDALVTRPDSTPEGMLSGDEDNLSVIENEVFEIEHTLDEDELLIEQEMCDSEPTMPTFETCESLRNPVKTTFEMQQEHSDVAQFFTPATDVESEDSNKLTLTVVNVEGGANLFNWDDCNFEENNCDVTEAAESLLELHGSISAPPAQTGSDVLLGADSHSDGNEDGDSGIGATDDYDNDSNKDRSEALDKCEDVISNSEMLPKLSVVPEKAGEAPCQLASSEVFVSSSSCDTEIVIESSPTIQTENTEFSLVIPRKYSVLEEHSYALPLDWAMTPDASQGTERAKGATGAGKKCRNALTVGVVENQEGNIKSRKQKKQRVGSSGKSIKKAPKGLGQNVDEEFQPPAASDTEQDPLQKILEVMSKEARQTLTKKSKPLKHPSCRKTIPAKHPHSFNSINIAAKEQSSAKINVDTSQKNVVPIYEDRIASDHFVPHPHLMDNTASQSSLILNGSVQATPPSDEHSMVREETELQPPSECTSQDISNRPPSVCTSQDIIFDRPPSECSTQDTILHRPPSQLMTQVIVPDRPPSECSIQDIILERPSSESMTQVIVPDRLPSECTSQDIIFDRPSSECTSQDIIFDRPSSECTSQDIIFDTPSSECTSQDIIFERPSSEFMTQVITPSRPPSESTTQERPSRDDFIERAQPPMSINKMLRKERSMLKHGFRQIATVLPQRKEFQESKKVSIRNNSKAAEMSIPYEKPFTPAQIPEFAALNQVLPDRMVEAVSAANTVRPITNVIYIQLPPGASAVPPLVTSVASRIPNSILARLRPTAQTTSTQNKYLLNESSTQSPFQIQQQPSEVVSTLQKPDSDVTRQSISALSDVQLAPNSSTAAQPVLSSPGIVFAGAKGMVPLLKENAVSEIVGRPVFAKISPTNCSLAVPADVPGTSLAGSYLNLPSSEETLCSKENLPPIPEASNLPTNEFDSKHKMECAMFQKSKQFESTNLNQDLFGNLNRSDSENNVSLTKSSSAFANLVDVSAISLAESTLNSHAAEETLCSKENLPPIQESSQLPIDEHEKQVNTESMMPQEETLCSMENLPPVQESSHLPVNEHTREENTESMIFQKSTQLESNTSEHDVSDNGGSTNVKGDVPLVEAAVTSHLLNVKSSSNVPTLSSEEAVCTKENPSLVEESSNLPPNKHDNELEKENTILQKSQQLEINHPNRDENTAVKAVEESSCNFVNEEVKQLKRNNDLETDLFETPVAPSPFSEDGFEEDVCNDTALDHEIKALISCLDSNIAVEETRGPEDLTVNSEQSASIEVPLAENLQTHVSESRVVDRIKMQDVPNKTDPKLTLTQAKPFEVCSMQLCKSTNEDEFSLNSFTTVENPTEDIILARNENTSVSVKSKRSTISHFRTNLYAFRKLMTEMKYFKRHRYGREGLYQRNDVGRFNCDNCSQWFYSQTILEEHTCLKAVIREKFTSEEFDRLIDANPQQIECAQDLVQVNDKSGQSQLTPNSTETYVSPYLSYLQMKATIKRKKLICEKCKIRCKSFSALLEHKSKAHDEKYSVECHICGKKFARLQQLAVHVAKSHKDKSNPSMDTPIQPGKGHVLKSSLFRKAAVLLAKRHKAQRGSSIKTALQMTEKPPSKNLAGTEHTDESPTAQSSPSKESDDLNTALKETPSVTDSSNPESRDINSQCSICSKFFKGKAGLTSHMVQAHRENPTPCNDDDVTKCSICNKLFKGKGGLTSHMNQAHRETFKCPLCLRRFCYVQTLKFHLSKHHSSSLNTDAFVLESMEPANNVEFSPSKLVSPEDVNTSTVKDVLASTAETSLETPDAKDDASKSPCDSVLPKEENLQKTKKTKWKFVRDTSFEETSSPEQPTKSTSGSLDAENHACNLQTGNASPKKSEIRKPKKVKWRIVKDNSPEKLSSPERPAKSPRLTENCQASVPPLVISFSKVKKHRHKCSICKKHFKKRQHLVQHQIGAHKFRPELQLQSHIEQSNNKSNSASSAEDQDSYAPVVSPNSPVNDVTIVEKNMCAAEKNVFEFGNPGNGQSTCEDIESATMETNASLVDSTAAGRGENSNEEQTNCINPADVLTSDPGPSIPSETSMEEPVASPPQPNPDSVKLKCDMCQIDFSAKGYLERHNIKVHGATCKFKCTLCDKIFVDIRSLRFHKKLKHKNVEEDGGKNTKLPSHFKLKTSEESKCELCTKTFTRKSDLRRHKRTIHDHFECRSCPLYFKSDELLAAHNLETHSEGSEGKTPESLTSPKESNAVNQDMVNSEGMAEVKRKSNDLEEELETHKCKDCSLTYKTVSCLKRHRILMHAEEASHNCDVCGKGFSYPHTLKNHVMTHFRNEPKWKSMASEGKTLDFSTSPKESNDVNQEIVNPEGMTHSKNEPQWKSTGSEGETVDSLISPKESNDDNPEMVNSEGTPEVERNSDDLEEELEILKCKDCSLTYRTVSCLKRHRILMHAEQASHTCDVCGKGFSYPHSLKNHLMTHSWSEPTRKSRRAVKRKYPREDFVDPGSSCDESEPSCDRSTPAGLEKESDVPVIPVSETITENDMSDCHTSDKGLEENLAKSEVASKEPQEEHGRSTATPSDEDLQHHPAPVENISSHENDSYSFTDSSASVNYNCGSTSVCSTPMENYSFTNSYLKGDVAPVPYEAGQQSADVTDSQWRPAPQTPQYQMPPMLSLPAPSIHPVPEPPVNSSFDQVHALNTCPLCGLCLPSWYALQEHYYVFHSYPNYGAAAPPAPLPYAAPLNYPAFPSQNATYSGWTQQHQITTIASSGVVNDGAASFQELSSQSGAHCSVCGLVFPSLFALQEHYATHMAAPKPALQYSGGFY</sequence>
<dbReference type="PROSITE" id="PS00028">
    <property type="entry name" value="ZINC_FINGER_C2H2_1"/>
    <property type="match status" value="15"/>
</dbReference>
<feature type="region of interest" description="Disordered" evidence="6">
    <location>
        <begin position="872"/>
        <end position="913"/>
    </location>
</feature>
<feature type="region of interest" description="Disordered" evidence="6">
    <location>
        <begin position="2865"/>
        <end position="2993"/>
    </location>
</feature>
<feature type="compositionally biased region" description="Polar residues" evidence="6">
    <location>
        <begin position="1485"/>
        <end position="1494"/>
    </location>
</feature>
<feature type="domain" description="C2H2-type" evidence="7">
    <location>
        <begin position="2695"/>
        <end position="2722"/>
    </location>
</feature>
<feature type="compositionally biased region" description="Basic and acidic residues" evidence="6">
    <location>
        <begin position="2283"/>
        <end position="2299"/>
    </location>
</feature>
<feature type="region of interest" description="Disordered" evidence="6">
    <location>
        <begin position="2233"/>
        <end position="2306"/>
    </location>
</feature>
<protein>
    <submittedName>
        <fullName evidence="9">Uncharacterized protein LOC117650652 isoform X1</fullName>
    </submittedName>
</protein>
<feature type="region of interest" description="Disordered" evidence="6">
    <location>
        <begin position="566"/>
        <end position="605"/>
    </location>
</feature>
<dbReference type="GO" id="GO:0000977">
    <property type="term" value="F:RNA polymerase II transcription regulatory region sequence-specific DNA binding"/>
    <property type="evidence" value="ECO:0007669"/>
    <property type="project" value="TreeGrafter"/>
</dbReference>
<dbReference type="SMART" id="SM00355">
    <property type="entry name" value="ZnF_C2H2"/>
    <property type="match status" value="21"/>
</dbReference>
<evidence type="ECO:0000256" key="6">
    <source>
        <dbReference type="SAM" id="MobiDB-lite"/>
    </source>
</evidence>
<feature type="compositionally biased region" description="Basic and acidic residues" evidence="6">
    <location>
        <begin position="2617"/>
        <end position="2626"/>
    </location>
</feature>
<keyword evidence="8" id="KW-1185">Reference proteome</keyword>
<feature type="compositionally biased region" description="Basic residues" evidence="6">
    <location>
        <begin position="2873"/>
        <end position="2882"/>
    </location>
</feature>
<feature type="domain" description="C2H2-type" evidence="7">
    <location>
        <begin position="2569"/>
        <end position="2592"/>
    </location>
</feature>
<feature type="domain" description="C2H2-type" evidence="7">
    <location>
        <begin position="2521"/>
        <end position="2549"/>
    </location>
</feature>
<dbReference type="GO" id="GO:0005634">
    <property type="term" value="C:nucleus"/>
    <property type="evidence" value="ECO:0007669"/>
    <property type="project" value="TreeGrafter"/>
</dbReference>
<feature type="region of interest" description="Disordered" evidence="6">
    <location>
        <begin position="2440"/>
        <end position="2487"/>
    </location>
</feature>
<dbReference type="PANTHER" id="PTHR24409:SF295">
    <property type="entry name" value="AZ2-RELATED"/>
    <property type="match status" value="1"/>
</dbReference>
<feature type="compositionally biased region" description="Polar residues" evidence="6">
    <location>
        <begin position="2735"/>
        <end position="2750"/>
    </location>
</feature>
<feature type="region of interest" description="Disordered" evidence="6">
    <location>
        <begin position="1040"/>
        <end position="1063"/>
    </location>
</feature>